<feature type="domain" description="Sugar 3,4-ketoisomerase QdtA cupin" evidence="1">
    <location>
        <begin position="7"/>
        <end position="133"/>
    </location>
</feature>
<gene>
    <name evidence="2" type="ORF">ACFSKV_16570</name>
</gene>
<protein>
    <submittedName>
        <fullName evidence="2">Sugar 3,4-ketoisomerase</fullName>
    </submittedName>
</protein>
<dbReference type="InterPro" id="IPR014710">
    <property type="entry name" value="RmlC-like_jellyroll"/>
</dbReference>
<name>A0ABW5BE96_9BACT</name>
<evidence type="ECO:0000313" key="3">
    <source>
        <dbReference type="Proteomes" id="UP001597414"/>
    </source>
</evidence>
<dbReference type="Pfam" id="PF05523">
    <property type="entry name" value="FdtA"/>
    <property type="match status" value="1"/>
</dbReference>
<dbReference type="SUPFAM" id="SSF51182">
    <property type="entry name" value="RmlC-like cupins"/>
    <property type="match status" value="1"/>
</dbReference>
<dbReference type="Proteomes" id="UP001597414">
    <property type="component" value="Unassembled WGS sequence"/>
</dbReference>
<dbReference type="Gene3D" id="2.60.120.10">
    <property type="entry name" value="Jelly Rolls"/>
    <property type="match status" value="1"/>
</dbReference>
<dbReference type="InterPro" id="IPR008894">
    <property type="entry name" value="QdtA_cupin_dom"/>
</dbReference>
<comment type="caution">
    <text evidence="2">The sequence shown here is derived from an EMBL/GenBank/DDBJ whole genome shotgun (WGS) entry which is preliminary data.</text>
</comment>
<dbReference type="InterPro" id="IPR011051">
    <property type="entry name" value="RmlC_Cupin_sf"/>
</dbReference>
<dbReference type="CDD" id="cd20292">
    <property type="entry name" value="cupin_QdtA-like"/>
    <property type="match status" value="1"/>
</dbReference>
<dbReference type="EMBL" id="JBHUIV010000025">
    <property type="protein sequence ID" value="MFD2203193.1"/>
    <property type="molecule type" value="Genomic_DNA"/>
</dbReference>
<dbReference type="RefSeq" id="WP_380805244.1">
    <property type="nucleotide sequence ID" value="NZ_JBHUIV010000025.1"/>
</dbReference>
<evidence type="ECO:0000259" key="1">
    <source>
        <dbReference type="Pfam" id="PF05523"/>
    </source>
</evidence>
<keyword evidence="3" id="KW-1185">Reference proteome</keyword>
<sequence>MTTRLKDCFLIPFYQQNSENGDLVSAHSFQEIPFEVQRVYYLYDVTAERKSGQHANIQNQQVMVAVKGSFKVRLYDGQETRTFNLDQPNEGLLVREGIWREVFDFSEDAICLVLCSEKFEEGDYLKDWEVFMDWKLKNIYPA</sequence>
<accession>A0ABW5BE96</accession>
<proteinExistence type="predicted"/>
<reference evidence="3" key="1">
    <citation type="journal article" date="2019" name="Int. J. Syst. Evol. Microbiol.">
        <title>The Global Catalogue of Microorganisms (GCM) 10K type strain sequencing project: providing services to taxonomists for standard genome sequencing and annotation.</title>
        <authorList>
            <consortium name="The Broad Institute Genomics Platform"/>
            <consortium name="The Broad Institute Genome Sequencing Center for Infectious Disease"/>
            <person name="Wu L."/>
            <person name="Ma J."/>
        </authorList>
    </citation>
    <scope>NUCLEOTIDE SEQUENCE [LARGE SCALE GENOMIC DNA]</scope>
    <source>
        <strain evidence="3">KCTC 19812</strain>
    </source>
</reference>
<organism evidence="2 3">
    <name type="scientific">Shivajiella indica</name>
    <dbReference type="NCBI Taxonomy" id="872115"/>
    <lineage>
        <taxon>Bacteria</taxon>
        <taxon>Pseudomonadati</taxon>
        <taxon>Bacteroidota</taxon>
        <taxon>Cytophagia</taxon>
        <taxon>Cytophagales</taxon>
        <taxon>Cyclobacteriaceae</taxon>
        <taxon>Shivajiella</taxon>
    </lineage>
</organism>
<evidence type="ECO:0000313" key="2">
    <source>
        <dbReference type="EMBL" id="MFD2203193.1"/>
    </source>
</evidence>